<evidence type="ECO:0000256" key="2">
    <source>
        <dbReference type="ARBA" id="ARBA00022475"/>
    </source>
</evidence>
<keyword evidence="4 6" id="KW-1133">Transmembrane helix</keyword>
<proteinExistence type="predicted"/>
<feature type="transmembrane region" description="Helical" evidence="6">
    <location>
        <begin position="278"/>
        <end position="295"/>
    </location>
</feature>
<reference evidence="7 8" key="1">
    <citation type="journal article" date="2012" name="Int. J. Syst. Evol. Microbiol.">
        <title>Flammeovirga pacifica sp. nov., isolated from deep-sea sediment.</title>
        <authorList>
            <person name="Xu H."/>
            <person name="Fu Y."/>
            <person name="Yang N."/>
            <person name="Ding Z."/>
            <person name="Lai Q."/>
            <person name="Zeng R."/>
        </authorList>
    </citation>
    <scope>NUCLEOTIDE SEQUENCE [LARGE SCALE GENOMIC DNA]</scope>
    <source>
        <strain evidence="8">DSM 24597 / LMG 26175 / WPAGA1</strain>
    </source>
</reference>
<keyword evidence="5 6" id="KW-0472">Membrane</keyword>
<organism evidence="7 8">
    <name type="scientific">Flammeovirga pacifica</name>
    <dbReference type="NCBI Taxonomy" id="915059"/>
    <lineage>
        <taxon>Bacteria</taxon>
        <taxon>Pseudomonadati</taxon>
        <taxon>Bacteroidota</taxon>
        <taxon>Cytophagia</taxon>
        <taxon>Cytophagales</taxon>
        <taxon>Flammeovirgaceae</taxon>
        <taxon>Flammeovirga</taxon>
    </lineage>
</organism>
<dbReference type="Pfam" id="PF03739">
    <property type="entry name" value="LptF_LptG"/>
    <property type="match status" value="1"/>
</dbReference>
<feature type="transmembrane region" description="Helical" evidence="6">
    <location>
        <begin position="307"/>
        <end position="327"/>
    </location>
</feature>
<dbReference type="InterPro" id="IPR005495">
    <property type="entry name" value="LptG/LptF_permease"/>
</dbReference>
<feature type="transmembrane region" description="Helical" evidence="6">
    <location>
        <begin position="53"/>
        <end position="79"/>
    </location>
</feature>
<name>A0A1S1YWX3_FLAPC</name>
<feature type="transmembrane region" description="Helical" evidence="6">
    <location>
        <begin position="100"/>
        <end position="123"/>
    </location>
</feature>
<dbReference type="GO" id="GO:0043190">
    <property type="term" value="C:ATP-binding cassette (ABC) transporter complex"/>
    <property type="evidence" value="ECO:0007669"/>
    <property type="project" value="TreeGrafter"/>
</dbReference>
<keyword evidence="8" id="KW-1185">Reference proteome</keyword>
<comment type="subcellular location">
    <subcellularLocation>
        <location evidence="1">Cell membrane</location>
        <topology evidence="1">Multi-pass membrane protein</topology>
    </subcellularLocation>
</comment>
<dbReference type="AlphaFoldDB" id="A0A1S1YWX3"/>
<dbReference type="PANTHER" id="PTHR33529">
    <property type="entry name" value="SLR0882 PROTEIN-RELATED"/>
    <property type="match status" value="1"/>
</dbReference>
<dbReference type="STRING" id="915059.NH26_03700"/>
<protein>
    <submittedName>
        <fullName evidence="7">Permease</fullName>
    </submittedName>
</protein>
<dbReference type="EMBL" id="JRYR02000001">
    <property type="protein sequence ID" value="OHX65512.1"/>
    <property type="molecule type" value="Genomic_DNA"/>
</dbReference>
<dbReference type="RefSeq" id="WP_044225276.1">
    <property type="nucleotide sequence ID" value="NZ_JRYR02000001.1"/>
</dbReference>
<evidence type="ECO:0000256" key="5">
    <source>
        <dbReference type="ARBA" id="ARBA00023136"/>
    </source>
</evidence>
<keyword evidence="2" id="KW-1003">Cell membrane</keyword>
<evidence type="ECO:0000313" key="7">
    <source>
        <dbReference type="EMBL" id="OHX65512.1"/>
    </source>
</evidence>
<feature type="transmembrane region" description="Helical" evidence="6">
    <location>
        <begin position="333"/>
        <end position="355"/>
    </location>
</feature>
<evidence type="ECO:0000256" key="1">
    <source>
        <dbReference type="ARBA" id="ARBA00004651"/>
    </source>
</evidence>
<feature type="transmembrane region" description="Helical" evidence="6">
    <location>
        <begin position="12"/>
        <end position="33"/>
    </location>
</feature>
<dbReference type="PANTHER" id="PTHR33529:SF8">
    <property type="entry name" value="PERMEASE, YJGP_YJGQ FAMILY"/>
    <property type="match status" value="1"/>
</dbReference>
<evidence type="ECO:0000256" key="3">
    <source>
        <dbReference type="ARBA" id="ARBA00022692"/>
    </source>
</evidence>
<evidence type="ECO:0000313" key="8">
    <source>
        <dbReference type="Proteomes" id="UP000179797"/>
    </source>
</evidence>
<sequence>MKLLDKYILKKFFKTFIFVVLLLNIIVCVVDYTEKQDDFLKHGLQFGYIFKEYYINLFIHWVNTLSPLSIFIAVVFMTARLASHTEVISILSNGVSYQRFLAPYVAGAVVVGLVIFTLIGYAVPIASKTRVAFEIKYLKSPYYFNERDIHYKVSDSSYLYVETYNNRIKRGYRPTLETFDGNKLVDKVMANRIQWDSTKEEWTFDRYEKYHFNNDGTQSYNKGNSLTMKLNLDPKYFESKYALHETLTNTELSEFIDAEKDRGVGNLGVYENALQERYAYPFAILILTIMGVCVSSVKSRHGSGFKIAMGFVLAFVYLLMVLMSRAIAEAETLSPFLAAWLPNILFFFITIYLYFKVPK</sequence>
<evidence type="ECO:0000256" key="4">
    <source>
        <dbReference type="ARBA" id="ARBA00022989"/>
    </source>
</evidence>
<dbReference type="Proteomes" id="UP000179797">
    <property type="component" value="Unassembled WGS sequence"/>
</dbReference>
<keyword evidence="3 6" id="KW-0812">Transmembrane</keyword>
<dbReference type="OrthoDB" id="9807977at2"/>
<evidence type="ECO:0000256" key="6">
    <source>
        <dbReference type="SAM" id="Phobius"/>
    </source>
</evidence>
<dbReference type="GO" id="GO:0015920">
    <property type="term" value="P:lipopolysaccharide transport"/>
    <property type="evidence" value="ECO:0007669"/>
    <property type="project" value="TreeGrafter"/>
</dbReference>
<accession>A0A1S1YWX3</accession>
<gene>
    <name evidence="7" type="ORF">NH26_03700</name>
</gene>
<comment type="caution">
    <text evidence="7">The sequence shown here is derived from an EMBL/GenBank/DDBJ whole genome shotgun (WGS) entry which is preliminary data.</text>
</comment>